<dbReference type="Proteomes" id="UP000631114">
    <property type="component" value="Unassembled WGS sequence"/>
</dbReference>
<dbReference type="InterPro" id="IPR011990">
    <property type="entry name" value="TPR-like_helical_dom_sf"/>
</dbReference>
<dbReference type="EMBL" id="JADFTS010000007">
    <property type="protein sequence ID" value="KAF9597743.1"/>
    <property type="molecule type" value="Genomic_DNA"/>
</dbReference>
<reference evidence="3 4" key="1">
    <citation type="submission" date="2020-10" db="EMBL/GenBank/DDBJ databases">
        <title>The Coptis chinensis genome and diversification of protoberbering-type alkaloids.</title>
        <authorList>
            <person name="Wang B."/>
            <person name="Shu S."/>
            <person name="Song C."/>
            <person name="Liu Y."/>
        </authorList>
    </citation>
    <scope>NUCLEOTIDE SEQUENCE [LARGE SCALE GENOMIC DNA]</scope>
    <source>
        <strain evidence="3">HL-2020</strain>
        <tissue evidence="3">Leaf</tissue>
    </source>
</reference>
<accession>A0A835LJC2</accession>
<gene>
    <name evidence="3" type="ORF">IFM89_021230</name>
</gene>
<keyword evidence="1" id="KW-0677">Repeat</keyword>
<evidence type="ECO:0000256" key="2">
    <source>
        <dbReference type="PROSITE-ProRule" id="PRU00708"/>
    </source>
</evidence>
<evidence type="ECO:0008006" key="5">
    <source>
        <dbReference type="Google" id="ProtNLM"/>
    </source>
</evidence>
<dbReference type="InterPro" id="IPR002885">
    <property type="entry name" value="PPR_rpt"/>
</dbReference>
<feature type="repeat" description="PPR" evidence="2">
    <location>
        <begin position="21"/>
        <end position="55"/>
    </location>
</feature>
<dbReference type="AlphaFoldDB" id="A0A835LJC2"/>
<dbReference type="Pfam" id="PF13041">
    <property type="entry name" value="PPR_2"/>
    <property type="match status" value="1"/>
</dbReference>
<dbReference type="PANTHER" id="PTHR47859">
    <property type="entry name" value="PENTATRICOPEPTIDE REPEAT-CONTAINING PROTEIN"/>
    <property type="match status" value="1"/>
</dbReference>
<evidence type="ECO:0000313" key="3">
    <source>
        <dbReference type="EMBL" id="KAF9597743.1"/>
    </source>
</evidence>
<feature type="repeat" description="PPR" evidence="2">
    <location>
        <begin position="98"/>
        <end position="132"/>
    </location>
</feature>
<dbReference type="Pfam" id="PF13812">
    <property type="entry name" value="PPR_3"/>
    <property type="match status" value="1"/>
</dbReference>
<dbReference type="PANTHER" id="PTHR47859:SF1">
    <property type="entry name" value="PENTATRICOPEPTIDE REPEAT-CONTAINING PROTEIN"/>
    <property type="match status" value="1"/>
</dbReference>
<organism evidence="3 4">
    <name type="scientific">Coptis chinensis</name>
    <dbReference type="NCBI Taxonomy" id="261450"/>
    <lineage>
        <taxon>Eukaryota</taxon>
        <taxon>Viridiplantae</taxon>
        <taxon>Streptophyta</taxon>
        <taxon>Embryophyta</taxon>
        <taxon>Tracheophyta</taxon>
        <taxon>Spermatophyta</taxon>
        <taxon>Magnoliopsida</taxon>
        <taxon>Ranunculales</taxon>
        <taxon>Ranunculaceae</taxon>
        <taxon>Coptidoideae</taxon>
        <taxon>Coptis</taxon>
    </lineage>
</organism>
<name>A0A835LJC2_9MAGN</name>
<protein>
    <recommendedName>
        <fullName evidence="5">Pentatricopeptide repeat-containing protein</fullName>
    </recommendedName>
</protein>
<proteinExistence type="predicted"/>
<evidence type="ECO:0000256" key="1">
    <source>
        <dbReference type="ARBA" id="ARBA00022737"/>
    </source>
</evidence>
<comment type="caution">
    <text evidence="3">The sequence shown here is derived from an EMBL/GenBank/DDBJ whole genome shotgun (WGS) entry which is preliminary data.</text>
</comment>
<sequence length="295" mass="34311">MQNRMAFQVFKYMKLHDIPPDGLTYNIMIDCCGAISSSKIASMFLSMMLRDGFSPQKYTYKSLIKASFSVLLIMLGKDNYRKAYWLLYQMSSEGIQPDVVVFNAILKKAFMEGRLRIAELIVERMHRMKVQPDPETCYLLYHAYVRSQKHGTALEALQVLSMRMISEEQSVLQKNRKYFEDNFVLAEDSEAELRIIKIFKDSISTKHYKKEIFEDCGDYLATALLYLRWCALAGMSISWSPDEGIWAMSQKNQLETLEKNKKKEMKSTEQCKGKRRNTNRQQQYILIGALGKTLN</sequence>
<evidence type="ECO:0000313" key="4">
    <source>
        <dbReference type="Proteomes" id="UP000631114"/>
    </source>
</evidence>
<dbReference type="NCBIfam" id="TIGR00756">
    <property type="entry name" value="PPR"/>
    <property type="match status" value="1"/>
</dbReference>
<keyword evidence="4" id="KW-1185">Reference proteome</keyword>
<dbReference type="Gene3D" id="1.25.40.10">
    <property type="entry name" value="Tetratricopeptide repeat domain"/>
    <property type="match status" value="1"/>
</dbReference>
<dbReference type="OrthoDB" id="119302at2759"/>
<dbReference type="PROSITE" id="PS51375">
    <property type="entry name" value="PPR"/>
    <property type="match status" value="2"/>
</dbReference>